<dbReference type="OrthoDB" id="5553410at2759"/>
<evidence type="ECO:0000313" key="4">
    <source>
        <dbReference type="Proteomes" id="UP000237144"/>
    </source>
</evidence>
<keyword evidence="1" id="KW-0472">Membrane</keyword>
<dbReference type="Gene3D" id="3.20.180.10">
    <property type="entry name" value="PNP-oxidase-like"/>
    <property type="match status" value="1"/>
</dbReference>
<dbReference type="Pfam" id="PF10615">
    <property type="entry name" value="DUF2470"/>
    <property type="match status" value="1"/>
</dbReference>
<proteinExistence type="predicted"/>
<dbReference type="EMBL" id="PJQD01000001">
    <property type="protein sequence ID" value="POY76842.1"/>
    <property type="molecule type" value="Genomic_DNA"/>
</dbReference>
<feature type="transmembrane region" description="Helical" evidence="1">
    <location>
        <begin position="164"/>
        <end position="189"/>
    </location>
</feature>
<dbReference type="InterPro" id="IPR019595">
    <property type="entry name" value="DUF2470"/>
</dbReference>
<evidence type="ECO:0000313" key="3">
    <source>
        <dbReference type="EMBL" id="POY76842.1"/>
    </source>
</evidence>
<name>A0A2S5BJA1_9BASI</name>
<feature type="transmembrane region" description="Helical" evidence="1">
    <location>
        <begin position="201"/>
        <end position="218"/>
    </location>
</feature>
<accession>A0A2S5BJA1</accession>
<organism evidence="3 4">
    <name type="scientific">Rhodotorula taiwanensis</name>
    <dbReference type="NCBI Taxonomy" id="741276"/>
    <lineage>
        <taxon>Eukaryota</taxon>
        <taxon>Fungi</taxon>
        <taxon>Dikarya</taxon>
        <taxon>Basidiomycota</taxon>
        <taxon>Pucciniomycotina</taxon>
        <taxon>Microbotryomycetes</taxon>
        <taxon>Sporidiobolales</taxon>
        <taxon>Sporidiobolaceae</taxon>
        <taxon>Rhodotorula</taxon>
    </lineage>
</organism>
<dbReference type="InterPro" id="IPR037119">
    <property type="entry name" value="Haem_oxidase_HugZ-like_sf"/>
</dbReference>
<sequence length="233" mass="25739">MAQVTEAEAQRIVAHMNKDHAESLGNYLEHYGHVPRSLACASPALTSFTTASMKISYGPAKSRREWTHEFSPPMYAGEARKRLEAMHQDARKGLGISPAEVDRVVVTVPALISLVVYSSVLLAFSVPRPETIASAFSFQAQYLSPLLASIGLKRAYEPRTIGRVISLFWTGILLVAHVAEAFLCLPPLFRSYNVKSRSVQLAYVVLTVVGGFPIWQGLRDKGIEEERKLVKAQ</sequence>
<dbReference type="PANTHER" id="PTHR37783">
    <property type="entry name" value="MEMBRANE PROTEIN, PUTATIVE (AFU_ORTHOLOGUE AFUA_1G04315)-RELATED"/>
    <property type="match status" value="1"/>
</dbReference>
<reference evidence="3 4" key="1">
    <citation type="journal article" date="2018" name="Front. Microbiol.">
        <title>Prospects for Fungal Bioremediation of Acidic Radioactive Waste Sites: Characterization and Genome Sequence of Rhodotorula taiwanensis MD1149.</title>
        <authorList>
            <person name="Tkavc R."/>
            <person name="Matrosova V.Y."/>
            <person name="Grichenko O.E."/>
            <person name="Gostincar C."/>
            <person name="Volpe R.P."/>
            <person name="Klimenkova P."/>
            <person name="Gaidamakova E.K."/>
            <person name="Zhou C.E."/>
            <person name="Stewart B.J."/>
            <person name="Lyman M.G."/>
            <person name="Malfatti S.A."/>
            <person name="Rubinfeld B."/>
            <person name="Courtot M."/>
            <person name="Singh J."/>
            <person name="Dalgard C.L."/>
            <person name="Hamilton T."/>
            <person name="Frey K.G."/>
            <person name="Gunde-Cimerman N."/>
            <person name="Dugan L."/>
            <person name="Daly M.J."/>
        </authorList>
    </citation>
    <scope>NUCLEOTIDE SEQUENCE [LARGE SCALE GENOMIC DNA]</scope>
    <source>
        <strain evidence="3 4">MD1149</strain>
    </source>
</reference>
<keyword evidence="1" id="KW-0812">Transmembrane</keyword>
<evidence type="ECO:0000259" key="2">
    <source>
        <dbReference type="Pfam" id="PF10615"/>
    </source>
</evidence>
<evidence type="ECO:0000256" key="1">
    <source>
        <dbReference type="SAM" id="Phobius"/>
    </source>
</evidence>
<comment type="caution">
    <text evidence="3">The sequence shown here is derived from an EMBL/GenBank/DDBJ whole genome shotgun (WGS) entry which is preliminary data.</text>
</comment>
<keyword evidence="1" id="KW-1133">Transmembrane helix</keyword>
<gene>
    <name evidence="3" type="ORF">BMF94_0094</name>
</gene>
<keyword evidence="4" id="KW-1185">Reference proteome</keyword>
<dbReference type="PANTHER" id="PTHR37783:SF1">
    <property type="entry name" value="MEMBRANE PROTEIN, PUTATIVE (AFU_ORTHOLOGUE AFUA_1G04315)-RELATED"/>
    <property type="match status" value="1"/>
</dbReference>
<feature type="domain" description="DUF2470" evidence="2">
    <location>
        <begin position="9"/>
        <end position="86"/>
    </location>
</feature>
<dbReference type="AlphaFoldDB" id="A0A2S5BJA1"/>
<feature type="transmembrane region" description="Helical" evidence="1">
    <location>
        <begin position="104"/>
        <end position="126"/>
    </location>
</feature>
<dbReference type="Proteomes" id="UP000237144">
    <property type="component" value="Unassembled WGS sequence"/>
</dbReference>
<protein>
    <recommendedName>
        <fullName evidence="2">DUF2470 domain-containing protein</fullName>
    </recommendedName>
</protein>